<proteinExistence type="predicted"/>
<dbReference type="PRINTS" id="PR00690">
    <property type="entry name" value="ADHESNFAMILY"/>
</dbReference>
<protein>
    <submittedName>
        <fullName evidence="5">Periplasmic zinc-binding protein TroA</fullName>
    </submittedName>
</protein>
<dbReference type="AlphaFoldDB" id="A0A645J1T9"/>
<dbReference type="PANTHER" id="PTHR42953">
    <property type="entry name" value="HIGH-AFFINITY ZINC UPTAKE SYSTEM PROTEIN ZNUA-RELATED"/>
    <property type="match status" value="1"/>
</dbReference>
<dbReference type="SUPFAM" id="SSF53807">
    <property type="entry name" value="Helical backbone' metal receptor"/>
    <property type="match status" value="1"/>
</dbReference>
<dbReference type="GO" id="GO:0030313">
    <property type="term" value="C:cell envelope"/>
    <property type="evidence" value="ECO:0007669"/>
    <property type="project" value="UniProtKB-SubCell"/>
</dbReference>
<dbReference type="PANTHER" id="PTHR42953:SF1">
    <property type="entry name" value="METAL-BINDING PROTEIN HI_0362-RELATED"/>
    <property type="match status" value="1"/>
</dbReference>
<dbReference type="Pfam" id="PF01297">
    <property type="entry name" value="ZnuA"/>
    <property type="match status" value="1"/>
</dbReference>
<dbReference type="GO" id="GO:0030001">
    <property type="term" value="P:metal ion transport"/>
    <property type="evidence" value="ECO:0007669"/>
    <property type="project" value="InterPro"/>
</dbReference>
<keyword evidence="2" id="KW-0813">Transport</keyword>
<evidence type="ECO:0000256" key="4">
    <source>
        <dbReference type="ARBA" id="ARBA00022729"/>
    </source>
</evidence>
<organism evidence="5">
    <name type="scientific">bioreactor metagenome</name>
    <dbReference type="NCBI Taxonomy" id="1076179"/>
    <lineage>
        <taxon>unclassified sequences</taxon>
        <taxon>metagenomes</taxon>
        <taxon>ecological metagenomes</taxon>
    </lineage>
</organism>
<sequence length="114" mass="11986">MLVTAHDAFNYFGNAYGFEVRGLQGISTDAEAGTADVSDLANFIVERQIKAIFVESSVPPKTIEALQAAVKAKGFNVAIGGELYSDSLGGEGSGAENYILTVKVNIDTIVDALK</sequence>
<dbReference type="EMBL" id="VSSQ01122718">
    <property type="protein sequence ID" value="MPN54464.1"/>
    <property type="molecule type" value="Genomic_DNA"/>
</dbReference>
<evidence type="ECO:0000256" key="2">
    <source>
        <dbReference type="ARBA" id="ARBA00022448"/>
    </source>
</evidence>
<dbReference type="InterPro" id="IPR006128">
    <property type="entry name" value="Lipoprotein_PsaA-like"/>
</dbReference>
<dbReference type="InterPro" id="IPR006127">
    <property type="entry name" value="ZnuA-like"/>
</dbReference>
<dbReference type="InterPro" id="IPR050492">
    <property type="entry name" value="Bact_metal-bind_prot9"/>
</dbReference>
<comment type="subcellular location">
    <subcellularLocation>
        <location evidence="1">Cell envelope</location>
    </subcellularLocation>
</comment>
<keyword evidence="3" id="KW-0479">Metal-binding</keyword>
<evidence type="ECO:0000313" key="5">
    <source>
        <dbReference type="EMBL" id="MPN54464.1"/>
    </source>
</evidence>
<gene>
    <name evidence="5" type="primary">troA_2</name>
    <name evidence="5" type="ORF">SDC9_202134</name>
</gene>
<evidence type="ECO:0000256" key="3">
    <source>
        <dbReference type="ARBA" id="ARBA00022723"/>
    </source>
</evidence>
<keyword evidence="4" id="KW-0732">Signal</keyword>
<comment type="caution">
    <text evidence="5">The sequence shown here is derived from an EMBL/GenBank/DDBJ whole genome shotgun (WGS) entry which is preliminary data.</text>
</comment>
<dbReference type="GO" id="GO:0007155">
    <property type="term" value="P:cell adhesion"/>
    <property type="evidence" value="ECO:0007669"/>
    <property type="project" value="InterPro"/>
</dbReference>
<name>A0A645J1T9_9ZZZZ</name>
<dbReference type="Gene3D" id="3.40.50.1980">
    <property type="entry name" value="Nitrogenase molybdenum iron protein domain"/>
    <property type="match status" value="1"/>
</dbReference>
<reference evidence="5" key="1">
    <citation type="submission" date="2019-08" db="EMBL/GenBank/DDBJ databases">
        <authorList>
            <person name="Kucharzyk K."/>
            <person name="Murdoch R.W."/>
            <person name="Higgins S."/>
            <person name="Loffler F."/>
        </authorList>
    </citation>
    <scope>NUCLEOTIDE SEQUENCE</scope>
</reference>
<dbReference type="GO" id="GO:0046872">
    <property type="term" value="F:metal ion binding"/>
    <property type="evidence" value="ECO:0007669"/>
    <property type="project" value="UniProtKB-KW"/>
</dbReference>
<evidence type="ECO:0000256" key="1">
    <source>
        <dbReference type="ARBA" id="ARBA00004196"/>
    </source>
</evidence>
<accession>A0A645J1T9</accession>